<accession>A0A5B7DPI4</accession>
<dbReference type="AlphaFoldDB" id="A0A5B7DPI4"/>
<comment type="caution">
    <text evidence="1">The sequence shown here is derived from an EMBL/GenBank/DDBJ whole genome shotgun (WGS) entry which is preliminary data.</text>
</comment>
<reference evidence="1 2" key="1">
    <citation type="submission" date="2019-05" db="EMBL/GenBank/DDBJ databases">
        <title>Another draft genome of Portunus trituberculatus and its Hox gene families provides insights of decapod evolution.</title>
        <authorList>
            <person name="Jeong J.-H."/>
            <person name="Song I."/>
            <person name="Kim S."/>
            <person name="Choi T."/>
            <person name="Kim D."/>
            <person name="Ryu S."/>
            <person name="Kim W."/>
        </authorList>
    </citation>
    <scope>NUCLEOTIDE SEQUENCE [LARGE SCALE GENOMIC DNA]</scope>
    <source>
        <tissue evidence="1">Muscle</tissue>
    </source>
</reference>
<protein>
    <submittedName>
        <fullName evidence="1">Uncharacterized protein</fullName>
    </submittedName>
</protein>
<proteinExistence type="predicted"/>
<organism evidence="1 2">
    <name type="scientific">Portunus trituberculatus</name>
    <name type="common">Swimming crab</name>
    <name type="synonym">Neptunus trituberculatus</name>
    <dbReference type="NCBI Taxonomy" id="210409"/>
    <lineage>
        <taxon>Eukaryota</taxon>
        <taxon>Metazoa</taxon>
        <taxon>Ecdysozoa</taxon>
        <taxon>Arthropoda</taxon>
        <taxon>Crustacea</taxon>
        <taxon>Multicrustacea</taxon>
        <taxon>Malacostraca</taxon>
        <taxon>Eumalacostraca</taxon>
        <taxon>Eucarida</taxon>
        <taxon>Decapoda</taxon>
        <taxon>Pleocyemata</taxon>
        <taxon>Brachyura</taxon>
        <taxon>Eubrachyura</taxon>
        <taxon>Portunoidea</taxon>
        <taxon>Portunidae</taxon>
        <taxon>Portuninae</taxon>
        <taxon>Portunus</taxon>
    </lineage>
</organism>
<dbReference type="Proteomes" id="UP000324222">
    <property type="component" value="Unassembled WGS sequence"/>
</dbReference>
<name>A0A5B7DPI4_PORTR</name>
<dbReference type="EMBL" id="VSRR010001146">
    <property type="protein sequence ID" value="MPC22944.1"/>
    <property type="molecule type" value="Genomic_DNA"/>
</dbReference>
<gene>
    <name evidence="1" type="ORF">E2C01_015974</name>
</gene>
<evidence type="ECO:0000313" key="2">
    <source>
        <dbReference type="Proteomes" id="UP000324222"/>
    </source>
</evidence>
<sequence>MYHAQEIKDLKPQEVHDPQMFQCHMPKIAPPLPFISGVCSTAVDSGNNYYTRQECNTCPRSSEMDIASGAVGFGAARQEACGR</sequence>
<evidence type="ECO:0000313" key="1">
    <source>
        <dbReference type="EMBL" id="MPC22944.1"/>
    </source>
</evidence>
<keyword evidence="2" id="KW-1185">Reference proteome</keyword>